<evidence type="ECO:0000313" key="3">
    <source>
        <dbReference type="Proteomes" id="UP000297391"/>
    </source>
</evidence>
<sequence length="141" mass="14967">MFRKLSMCLLAVACTGAAYAHDHAAHQSTTYSVPNPLRPGAKAPYCEAQPETTDGCTFHSVAGGTYSAHLSAGPGERWVAIPSDADTVKVQAPAAQGQGYQVIELKPNPAQNADATVTFDKFSGDAKLIERRRITVMIHPA</sequence>
<keyword evidence="1" id="KW-0732">Signal</keyword>
<organism evidence="2 3">
    <name type="scientific">Pseudomonas kairouanensis</name>
    <dbReference type="NCBI Taxonomy" id="2293832"/>
    <lineage>
        <taxon>Bacteria</taxon>
        <taxon>Pseudomonadati</taxon>
        <taxon>Pseudomonadota</taxon>
        <taxon>Gammaproteobacteria</taxon>
        <taxon>Pseudomonadales</taxon>
        <taxon>Pseudomonadaceae</taxon>
        <taxon>Pseudomonas</taxon>
    </lineage>
</organism>
<protein>
    <recommendedName>
        <fullName evidence="4">DUF4124 domain-containing protein</fullName>
    </recommendedName>
</protein>
<keyword evidence="3" id="KW-1185">Reference proteome</keyword>
<evidence type="ECO:0000313" key="2">
    <source>
        <dbReference type="EMBL" id="TFY86301.1"/>
    </source>
</evidence>
<dbReference type="RefSeq" id="WP_135291203.1">
    <property type="nucleotide sequence ID" value="NZ_QUZU01000034.1"/>
</dbReference>
<dbReference type="Proteomes" id="UP000297391">
    <property type="component" value="Unassembled WGS sequence"/>
</dbReference>
<name>A0A4Z0AIV7_9PSED</name>
<evidence type="ECO:0000256" key="1">
    <source>
        <dbReference type="SAM" id="SignalP"/>
    </source>
</evidence>
<proteinExistence type="predicted"/>
<comment type="caution">
    <text evidence="2">The sequence shown here is derived from an EMBL/GenBank/DDBJ whole genome shotgun (WGS) entry which is preliminary data.</text>
</comment>
<gene>
    <name evidence="2" type="ORF">DYL59_22800</name>
</gene>
<feature type="chain" id="PRO_5021400243" description="DUF4124 domain-containing protein" evidence="1">
    <location>
        <begin position="21"/>
        <end position="141"/>
    </location>
</feature>
<dbReference type="EMBL" id="QUZU01000034">
    <property type="protein sequence ID" value="TFY86301.1"/>
    <property type="molecule type" value="Genomic_DNA"/>
</dbReference>
<feature type="signal peptide" evidence="1">
    <location>
        <begin position="1"/>
        <end position="20"/>
    </location>
</feature>
<accession>A0A4Z0AIV7</accession>
<dbReference type="AlphaFoldDB" id="A0A4Z0AIV7"/>
<reference evidence="2 3" key="1">
    <citation type="journal article" date="2019" name="Syst. Appl. Microbiol.">
        <title>New species of pathogenic Pseudomonas isolated from citrus in Tunisia: Proposal of Pseudomonas kairouanensis sp. nov. and Pseudomonas nabeulensis sp. nov.</title>
        <authorList>
            <person name="Oueslati M."/>
            <person name="Mulet M."/>
            <person name="Gomila M."/>
            <person name="Berge O."/>
            <person name="Hajlaoui M.R."/>
            <person name="Lalucat J."/>
            <person name="Sadfi-Zouaoui N."/>
            <person name="Garcia-Valdes E."/>
        </authorList>
    </citation>
    <scope>NUCLEOTIDE SEQUENCE [LARGE SCALE GENOMIC DNA]</scope>
    <source>
        <strain evidence="2 3">KC12</strain>
    </source>
</reference>
<evidence type="ECO:0008006" key="4">
    <source>
        <dbReference type="Google" id="ProtNLM"/>
    </source>
</evidence>
<dbReference type="OrthoDB" id="9896632at2"/>